<dbReference type="InterPro" id="IPR038732">
    <property type="entry name" value="HpyO/CreE_NAD-binding"/>
</dbReference>
<comment type="caution">
    <text evidence="2">The sequence shown here is derived from an EMBL/GenBank/DDBJ whole genome shotgun (WGS) entry which is preliminary data.</text>
</comment>
<reference evidence="2 3" key="1">
    <citation type="submission" date="2020-08" db="EMBL/GenBank/DDBJ databases">
        <title>Genomic Encyclopedia of Type Strains, Phase IV (KMG-IV): sequencing the most valuable type-strain genomes for metagenomic binning, comparative biology and taxonomic classification.</title>
        <authorList>
            <person name="Goeker M."/>
        </authorList>
    </citation>
    <scope>NUCLEOTIDE SEQUENCE [LARGE SCALE GENOMIC DNA]</scope>
    <source>
        <strain evidence="2 3">YIM 65646</strain>
    </source>
</reference>
<evidence type="ECO:0000259" key="1">
    <source>
        <dbReference type="Pfam" id="PF13454"/>
    </source>
</evidence>
<dbReference type="Pfam" id="PF13454">
    <property type="entry name" value="NAD_binding_9"/>
    <property type="match status" value="1"/>
</dbReference>
<feature type="domain" description="FAD-dependent urate hydroxylase HpyO/Asp monooxygenase CreE-like FAD/NAD(P)-binding" evidence="1">
    <location>
        <begin position="7"/>
        <end position="149"/>
    </location>
</feature>
<proteinExistence type="predicted"/>
<accession>A0A841FKC4</accession>
<dbReference type="InterPro" id="IPR036188">
    <property type="entry name" value="FAD/NAD-bd_sf"/>
</dbReference>
<dbReference type="PANTHER" id="PTHR40254">
    <property type="entry name" value="BLR0577 PROTEIN"/>
    <property type="match status" value="1"/>
</dbReference>
<dbReference type="Gene3D" id="3.50.50.60">
    <property type="entry name" value="FAD/NAD(P)-binding domain"/>
    <property type="match status" value="1"/>
</dbReference>
<keyword evidence="3" id="KW-1185">Reference proteome</keyword>
<evidence type="ECO:0000313" key="2">
    <source>
        <dbReference type="EMBL" id="MBB6033089.1"/>
    </source>
</evidence>
<evidence type="ECO:0000313" key="3">
    <source>
        <dbReference type="Proteomes" id="UP000548476"/>
    </source>
</evidence>
<dbReference type="Proteomes" id="UP000548476">
    <property type="component" value="Unassembled WGS sequence"/>
</dbReference>
<dbReference type="SUPFAM" id="SSF51905">
    <property type="entry name" value="FAD/NAD(P)-binding domain"/>
    <property type="match status" value="1"/>
</dbReference>
<sequence length="445" mass="46662">MRTVQVAVIGGGAAGVLTVVALLGTPVHDVVLVDPSPGRGLAYGPAEACHLLNSPARAMSAYEDEPTHFLEWCQGTDPSSGPGDFISRARYGDYLAETLGVEEAAGLGRLSLLRERAVGVARHPGRGMVVTTASGERVHADHVVLALGQGRARRLSVMEAVRDDPRYIEDPWAPGAFDRVPSGEPVLLVGTGLTAIDVAFSLSERGVAGPLVAVSRHGLLPREHTRGAAEAVRGLAAPEPTASLAGLTRRVRALAASVPDWRAVVDLMRPSVDAYWRGLGPDGRERFVRHLARYWEIHRHRMAPAVAERVARLRATGALRIEAAAIVSVSPAPDALSVRLGGGETPRRFGAIVNCTGRDRLTVTGDPLVNGLLADGLAAPGPGGNGLGVALDGAVLDAAGHPNPALWTLGPPRFGHLWETTAVPEIRYQAKVLADHLVTGAPLGV</sequence>
<name>A0A841FKC4_9ACTN</name>
<dbReference type="RefSeq" id="WP_184786002.1">
    <property type="nucleotide sequence ID" value="NZ_BONT01000022.1"/>
</dbReference>
<dbReference type="EMBL" id="JACHGT010000002">
    <property type="protein sequence ID" value="MBB6033089.1"/>
    <property type="molecule type" value="Genomic_DNA"/>
</dbReference>
<organism evidence="2 3">
    <name type="scientific">Phytomonospora endophytica</name>
    <dbReference type="NCBI Taxonomy" id="714109"/>
    <lineage>
        <taxon>Bacteria</taxon>
        <taxon>Bacillati</taxon>
        <taxon>Actinomycetota</taxon>
        <taxon>Actinomycetes</taxon>
        <taxon>Micromonosporales</taxon>
        <taxon>Micromonosporaceae</taxon>
        <taxon>Phytomonospora</taxon>
    </lineage>
</organism>
<dbReference type="PANTHER" id="PTHR40254:SF1">
    <property type="entry name" value="BLR0577 PROTEIN"/>
    <property type="match status" value="1"/>
</dbReference>
<gene>
    <name evidence="2" type="ORF">HNR73_000936</name>
</gene>
<dbReference type="AlphaFoldDB" id="A0A841FKC4"/>
<protein>
    <submittedName>
        <fullName evidence="2">Putative NAD(P)/FAD-binding protein YdhS</fullName>
    </submittedName>
</protein>
<dbReference type="InterPro" id="IPR052189">
    <property type="entry name" value="L-asp_N-monooxygenase_NS-form"/>
</dbReference>